<dbReference type="EMBL" id="LT854262">
    <property type="protein sequence ID" value="SMR59310.1"/>
    <property type="molecule type" value="Genomic_DNA"/>
</dbReference>
<evidence type="ECO:0000313" key="3">
    <source>
        <dbReference type="Proteomes" id="UP000245764"/>
    </source>
</evidence>
<reference evidence="3" key="1">
    <citation type="submission" date="2017-05" db="EMBL/GenBank/DDBJ databases">
        <authorList>
            <person name="Song R."/>
            <person name="Chenine A.L."/>
            <person name="Ruprecht R.M."/>
        </authorList>
    </citation>
    <scope>NUCLEOTIDE SEQUENCE [LARGE SCALE GENOMIC DNA]</scope>
</reference>
<dbReference type="AlphaFoldDB" id="A0A2H1H0J1"/>
<evidence type="ECO:0000256" key="1">
    <source>
        <dbReference type="SAM" id="MobiDB-lite"/>
    </source>
</evidence>
<gene>
    <name evidence="2" type="ORF">ZT1E4_G10045</name>
</gene>
<feature type="region of interest" description="Disordered" evidence="1">
    <location>
        <begin position="15"/>
        <end position="38"/>
    </location>
</feature>
<name>A0A2H1H0J1_ZYMTR</name>
<proteinExistence type="predicted"/>
<protein>
    <submittedName>
        <fullName evidence="2">Uncharacterized protein</fullName>
    </submittedName>
</protein>
<sequence>MLQLGRFIKPVGVGESDEQTVAEKKNEEPAQHHISGKQNFTTPYFNSASHMGSLQIMYQSLAHTHATLEARYDVLTNLLRPGYCARLAVIGASINGAFFYAAHYVSTTFTALGVPAAASRLTATLGFYCSNAAHWTANSVSLCRNVLAERFVGFTNTSNSAA</sequence>
<accession>A0A2H1H0J1</accession>
<dbReference type="Proteomes" id="UP000245764">
    <property type="component" value="Chromosome 10"/>
</dbReference>
<evidence type="ECO:0000313" key="2">
    <source>
        <dbReference type="EMBL" id="SMR59310.1"/>
    </source>
</evidence>
<feature type="compositionally biased region" description="Basic and acidic residues" evidence="1">
    <location>
        <begin position="21"/>
        <end position="31"/>
    </location>
</feature>
<organism evidence="2 3">
    <name type="scientific">Zymoseptoria tritici ST99CH_1E4</name>
    <dbReference type="NCBI Taxonomy" id="1276532"/>
    <lineage>
        <taxon>Eukaryota</taxon>
        <taxon>Fungi</taxon>
        <taxon>Dikarya</taxon>
        <taxon>Ascomycota</taxon>
        <taxon>Pezizomycotina</taxon>
        <taxon>Dothideomycetes</taxon>
        <taxon>Dothideomycetidae</taxon>
        <taxon>Mycosphaerellales</taxon>
        <taxon>Mycosphaerellaceae</taxon>
        <taxon>Zymoseptoria</taxon>
    </lineage>
</organism>